<dbReference type="PROSITE" id="PS50102">
    <property type="entry name" value="RRM"/>
    <property type="match status" value="2"/>
</dbReference>
<dbReference type="Gene3D" id="3.30.70.330">
    <property type="match status" value="2"/>
</dbReference>
<gene>
    <name evidence="5" type="ORF">Agabi119p4_4594</name>
</gene>
<evidence type="ECO:0000256" key="3">
    <source>
        <dbReference type="SAM" id="MobiDB-lite"/>
    </source>
</evidence>
<feature type="compositionally biased region" description="Acidic residues" evidence="3">
    <location>
        <begin position="138"/>
        <end position="152"/>
    </location>
</feature>
<feature type="domain" description="RRM" evidence="4">
    <location>
        <begin position="7"/>
        <end position="86"/>
    </location>
</feature>
<keyword evidence="1 2" id="KW-0694">RNA-binding</keyword>
<reference evidence="5 6" key="1">
    <citation type="journal article" name="Sci. Rep.">
        <title>Telomere-to-telomere assembled and centromere annotated genomes of the two main subspecies of the button mushroom Agaricus bisporus reveal especially polymorphic chromosome ends.</title>
        <authorList>
            <person name="Sonnenberg A.S.M."/>
            <person name="Sedaghat-Telgerd N."/>
            <person name="Lavrijssen B."/>
            <person name="Ohm R.A."/>
            <person name="Hendrickx P.M."/>
            <person name="Scholtmeijer K."/>
            <person name="Baars J.J.P."/>
            <person name="van Peer A."/>
        </authorList>
    </citation>
    <scope>NUCLEOTIDE SEQUENCE [LARGE SCALE GENOMIC DNA]</scope>
    <source>
        <strain evidence="5 6">H119_p4</strain>
    </source>
</reference>
<dbReference type="FunFam" id="3.30.70.330:FF:000039">
    <property type="entry name" value="U1 small nuclear ribonucleoprotein A"/>
    <property type="match status" value="1"/>
</dbReference>
<feature type="compositionally biased region" description="Polar residues" evidence="3">
    <location>
        <begin position="153"/>
        <end position="170"/>
    </location>
</feature>
<dbReference type="EMBL" id="JABXXO010000006">
    <property type="protein sequence ID" value="KAF7776201.1"/>
    <property type="molecule type" value="Genomic_DNA"/>
</dbReference>
<protein>
    <recommendedName>
        <fullName evidence="4">RRM domain-containing protein</fullName>
    </recommendedName>
</protein>
<evidence type="ECO:0000313" key="6">
    <source>
        <dbReference type="Proteomes" id="UP000629468"/>
    </source>
</evidence>
<dbReference type="GO" id="GO:0003723">
    <property type="term" value="F:RNA binding"/>
    <property type="evidence" value="ECO:0007669"/>
    <property type="project" value="UniProtKB-UniRule"/>
</dbReference>
<dbReference type="SMART" id="SM00360">
    <property type="entry name" value="RRM"/>
    <property type="match status" value="2"/>
</dbReference>
<dbReference type="AlphaFoldDB" id="A0A8H7F3M0"/>
<dbReference type="CDD" id="cd12246">
    <property type="entry name" value="RRM1_U1A_like"/>
    <property type="match status" value="1"/>
</dbReference>
<evidence type="ECO:0000313" key="5">
    <source>
        <dbReference type="EMBL" id="KAF7776201.1"/>
    </source>
</evidence>
<evidence type="ECO:0000259" key="4">
    <source>
        <dbReference type="PROSITE" id="PS50102"/>
    </source>
</evidence>
<comment type="caution">
    <text evidence="5">The sequence shown here is derived from an EMBL/GenBank/DDBJ whole genome shotgun (WGS) entry which is preliminary data.</text>
</comment>
<dbReference type="InterPro" id="IPR012677">
    <property type="entry name" value="Nucleotide-bd_a/b_plait_sf"/>
</dbReference>
<accession>A0A8H7F3M0</accession>
<dbReference type="InterPro" id="IPR000504">
    <property type="entry name" value="RRM_dom"/>
</dbReference>
<dbReference type="PANTHER" id="PTHR10501">
    <property type="entry name" value="U1 SMALL NUCLEAR RIBONUCLEOPROTEIN A/U2 SMALL NUCLEAR RIBONUCLEOPROTEIN B"/>
    <property type="match status" value="1"/>
</dbReference>
<feature type="region of interest" description="Disordered" evidence="3">
    <location>
        <begin position="110"/>
        <end position="170"/>
    </location>
</feature>
<organism evidence="5 6">
    <name type="scientific">Agaricus bisporus var. burnettii</name>
    <dbReference type="NCBI Taxonomy" id="192524"/>
    <lineage>
        <taxon>Eukaryota</taxon>
        <taxon>Fungi</taxon>
        <taxon>Dikarya</taxon>
        <taxon>Basidiomycota</taxon>
        <taxon>Agaricomycotina</taxon>
        <taxon>Agaricomycetes</taxon>
        <taxon>Agaricomycetidae</taxon>
        <taxon>Agaricales</taxon>
        <taxon>Agaricineae</taxon>
        <taxon>Agaricaceae</taxon>
        <taxon>Agaricus</taxon>
    </lineage>
</organism>
<feature type="domain" description="RRM" evidence="4">
    <location>
        <begin position="168"/>
        <end position="248"/>
    </location>
</feature>
<dbReference type="Pfam" id="PF00076">
    <property type="entry name" value="RRM_1"/>
    <property type="match status" value="2"/>
</dbReference>
<name>A0A8H7F3M0_AGABI</name>
<proteinExistence type="predicted"/>
<feature type="compositionally biased region" description="Basic and acidic residues" evidence="3">
    <location>
        <begin position="119"/>
        <end position="137"/>
    </location>
</feature>
<dbReference type="Proteomes" id="UP000629468">
    <property type="component" value="Unassembled WGS sequence"/>
</dbReference>
<dbReference type="SUPFAM" id="SSF54928">
    <property type="entry name" value="RNA-binding domain, RBD"/>
    <property type="match status" value="1"/>
</dbReference>
<evidence type="ECO:0000256" key="2">
    <source>
        <dbReference type="PROSITE-ProRule" id="PRU00176"/>
    </source>
</evidence>
<evidence type="ECO:0000256" key="1">
    <source>
        <dbReference type="ARBA" id="ARBA00022884"/>
    </source>
</evidence>
<sequence>MPSPPSPTLYLNNLNDHVNKEELRTQLYALFTTHGKIIDIVASKTQKMRGQAFLVFADLAAATAAMRACEGMIFYDKPLRIDYAKSKSYATLRKEDPNFVPPTSVHANALSQQQQNGKRPHDGDYADAEPSAKREKADESDEEMEIEDDDDSAPQSKPLTENPSTGTSQLLCTNLPEEVTEDVLSVLFQQHQGLKSIQVSWSPTPDATGARVKMAQVIYENAELAAVAQQALNGFLLKKGWQMSIAFM</sequence>
<dbReference type="InterPro" id="IPR035979">
    <property type="entry name" value="RBD_domain_sf"/>
</dbReference>